<feature type="domain" description="F-box" evidence="1">
    <location>
        <begin position="13"/>
        <end position="63"/>
    </location>
</feature>
<protein>
    <recommendedName>
        <fullName evidence="1">F-box domain-containing protein</fullName>
    </recommendedName>
</protein>
<dbReference type="InterPro" id="IPR017451">
    <property type="entry name" value="F-box-assoc_interact_dom"/>
</dbReference>
<evidence type="ECO:0000313" key="3">
    <source>
        <dbReference type="Proteomes" id="UP000187203"/>
    </source>
</evidence>
<dbReference type="InterPro" id="IPR036047">
    <property type="entry name" value="F-box-like_dom_sf"/>
</dbReference>
<dbReference type="Pfam" id="PF07734">
    <property type="entry name" value="FBA_1"/>
    <property type="match status" value="1"/>
</dbReference>
<dbReference type="PROSITE" id="PS50181">
    <property type="entry name" value="FBOX"/>
    <property type="match status" value="1"/>
</dbReference>
<organism evidence="2 3">
    <name type="scientific">Corchorus olitorius</name>
    <dbReference type="NCBI Taxonomy" id="93759"/>
    <lineage>
        <taxon>Eukaryota</taxon>
        <taxon>Viridiplantae</taxon>
        <taxon>Streptophyta</taxon>
        <taxon>Embryophyta</taxon>
        <taxon>Tracheophyta</taxon>
        <taxon>Spermatophyta</taxon>
        <taxon>Magnoliopsida</taxon>
        <taxon>eudicotyledons</taxon>
        <taxon>Gunneridae</taxon>
        <taxon>Pentapetalae</taxon>
        <taxon>rosids</taxon>
        <taxon>malvids</taxon>
        <taxon>Malvales</taxon>
        <taxon>Malvaceae</taxon>
        <taxon>Grewioideae</taxon>
        <taxon>Apeibeae</taxon>
        <taxon>Corchorus</taxon>
    </lineage>
</organism>
<comment type="caution">
    <text evidence="2">The sequence shown here is derived from an EMBL/GenBank/DDBJ whole genome shotgun (WGS) entry which is preliminary data.</text>
</comment>
<proteinExistence type="predicted"/>
<evidence type="ECO:0000313" key="2">
    <source>
        <dbReference type="EMBL" id="OMO85409.1"/>
    </source>
</evidence>
<dbReference type="InterPro" id="IPR001810">
    <property type="entry name" value="F-box_dom"/>
</dbReference>
<gene>
    <name evidence="2" type="ORF">COLO4_21641</name>
</gene>
<dbReference type="SUPFAM" id="SSF81383">
    <property type="entry name" value="F-box domain"/>
    <property type="match status" value="1"/>
</dbReference>
<name>A0A1R3IS44_9ROSI</name>
<reference evidence="3" key="1">
    <citation type="submission" date="2013-09" db="EMBL/GenBank/DDBJ databases">
        <title>Corchorus olitorius genome sequencing.</title>
        <authorList>
            <person name="Alam M."/>
            <person name="Haque M.S."/>
            <person name="Islam M.S."/>
            <person name="Emdad E.M."/>
            <person name="Islam M.M."/>
            <person name="Ahmed B."/>
            <person name="Halim A."/>
            <person name="Hossen Q.M.M."/>
            <person name="Hossain M.Z."/>
            <person name="Ahmed R."/>
            <person name="Khan M.M."/>
            <person name="Islam R."/>
            <person name="Rashid M.M."/>
            <person name="Khan S.A."/>
            <person name="Rahman M.S."/>
            <person name="Alam M."/>
            <person name="Yahiya A.S."/>
            <person name="Khan M.S."/>
            <person name="Azam M.S."/>
            <person name="Haque T."/>
            <person name="Lashkar M.Z.H."/>
            <person name="Akhand A.I."/>
            <person name="Morshed G."/>
            <person name="Roy S."/>
            <person name="Uddin K.S."/>
            <person name="Rabeya T."/>
            <person name="Hossain A.S."/>
            <person name="Chowdhury A."/>
            <person name="Snigdha A.R."/>
            <person name="Mortoza M.S."/>
            <person name="Matin S.A."/>
            <person name="Hoque S.M.E."/>
            <person name="Islam M.K."/>
            <person name="Roy D.K."/>
            <person name="Haider R."/>
            <person name="Moosa M.M."/>
            <person name="Elias S.M."/>
            <person name="Hasan A.M."/>
            <person name="Jahan S."/>
            <person name="Shafiuddin M."/>
            <person name="Mahmood N."/>
            <person name="Shommy N.S."/>
        </authorList>
    </citation>
    <scope>NUCLEOTIDE SEQUENCE [LARGE SCALE GENOMIC DNA]</scope>
    <source>
        <strain evidence="3">cv. O-4</strain>
    </source>
</reference>
<keyword evidence="3" id="KW-1185">Reference proteome</keyword>
<dbReference type="InterPro" id="IPR050796">
    <property type="entry name" value="SCF_F-box_component"/>
</dbReference>
<dbReference type="EMBL" id="AWUE01017714">
    <property type="protein sequence ID" value="OMO85409.1"/>
    <property type="molecule type" value="Genomic_DNA"/>
</dbReference>
<dbReference type="Pfam" id="PF00646">
    <property type="entry name" value="F-box"/>
    <property type="match status" value="1"/>
</dbReference>
<dbReference type="OrthoDB" id="591557at2759"/>
<dbReference type="InterPro" id="IPR006527">
    <property type="entry name" value="F-box-assoc_dom_typ1"/>
</dbReference>
<accession>A0A1R3IS44</accession>
<dbReference type="PANTHER" id="PTHR31672">
    <property type="entry name" value="BNACNNG10540D PROTEIN"/>
    <property type="match status" value="1"/>
</dbReference>
<dbReference type="NCBIfam" id="TIGR01640">
    <property type="entry name" value="F_box_assoc_1"/>
    <property type="match status" value="1"/>
</dbReference>
<sequence length="416" mass="47526">MQRPSNAAMKKAKTLPVLLIDEIVEDILERLPAKSLKRFKLVSKPWNSLISDPNFAESHFHRLRHDATVSPDKRLRVAQIHAKGGPQPSFSLYSMDADGSNREIVKLDYDDGHARYHDPNASILGSCNGLLFLSLDSNYILWNPTTGEYDYFRPGSSLREEPIWMISGLVYVSSSKIYKGITVSHHMSRISSPHDDAGGYDVIYCYIYDFKQDFWSYRDLHEEFPYRLHSSSSAIMINGVPHWCVYRREGNHGEQYRVSYVIVYFDLETEEFKEVELPEWAAEEVKFNLGVLGGCLCMCLDSQGSSSGIEVWTMKEYGIVESWTKSFVVSSPFIKELRPLCFTDTRKNQVLMGVEEKNKTGWKLIIFNLKEKKTENVLLVDKNVKVGVCTYVGSLVFLQEPILKGTPQSLNFCYGS</sequence>
<dbReference type="AlphaFoldDB" id="A0A1R3IS44"/>
<evidence type="ECO:0000259" key="1">
    <source>
        <dbReference type="PROSITE" id="PS50181"/>
    </source>
</evidence>
<dbReference type="CDD" id="cd22157">
    <property type="entry name" value="F-box_AtFBW1-like"/>
    <property type="match status" value="1"/>
</dbReference>
<dbReference type="Gene3D" id="1.20.1280.50">
    <property type="match status" value="1"/>
</dbReference>
<dbReference type="SMART" id="SM00256">
    <property type="entry name" value="FBOX"/>
    <property type="match status" value="1"/>
</dbReference>
<dbReference type="PANTHER" id="PTHR31672:SF13">
    <property type="entry name" value="F-BOX PROTEIN CPR30-LIKE"/>
    <property type="match status" value="1"/>
</dbReference>
<dbReference type="Proteomes" id="UP000187203">
    <property type="component" value="Unassembled WGS sequence"/>
</dbReference>
<dbReference type="STRING" id="93759.A0A1R3IS44"/>